<dbReference type="AlphaFoldDB" id="A0A2A2KKJ7"/>
<dbReference type="InterPro" id="IPR043155">
    <property type="entry name" value="VPS33_dom3b"/>
</dbReference>
<evidence type="ECO:0000313" key="2">
    <source>
        <dbReference type="EMBL" id="PAV74481.1"/>
    </source>
</evidence>
<dbReference type="InterPro" id="IPR043154">
    <property type="entry name" value="Sec-1-like_dom1"/>
</dbReference>
<dbReference type="InterPro" id="IPR036045">
    <property type="entry name" value="Sec1-like_sf"/>
</dbReference>
<comment type="caution">
    <text evidence="2">The sequence shown here is derived from an EMBL/GenBank/DDBJ whole genome shotgun (WGS) entry which is preliminary data.</text>
</comment>
<evidence type="ECO:0008006" key="4">
    <source>
        <dbReference type="Google" id="ProtNLM"/>
    </source>
</evidence>
<dbReference type="Gene3D" id="3.40.50.2060">
    <property type="match status" value="1"/>
</dbReference>
<dbReference type="Gene3D" id="3.40.50.1910">
    <property type="match status" value="3"/>
</dbReference>
<gene>
    <name evidence="2" type="ORF">WR25_02461</name>
</gene>
<proteinExistence type="inferred from homology"/>
<dbReference type="Gene3D" id="1.25.40.850">
    <property type="match status" value="1"/>
</dbReference>
<dbReference type="InterPro" id="IPR027482">
    <property type="entry name" value="Sec1-like_dom2"/>
</dbReference>
<dbReference type="InterPro" id="IPR001619">
    <property type="entry name" value="Sec1-like"/>
</dbReference>
<sequence>MVIEESEGNYWNCVEVRIGVEQARRQLFAALDSLEGTKSIVWDKSLMRKVQQFASPQLFKQHDVAEHLALNNYKSVQSAHVVFFLSPTLNALDSLCAYIDKASNPSTVLYQVFFIPEAWYVIREKLKERENGHVRMFFNFVFRLLLNGDWTYLHRCAVALFNLLQIQASPSIPIYSRGQWAEDVARMTHKLRSIFQEQALQNSSQSSLQFNRIVLIDRWLDPLSPMLTQLTYAGLLDELFEIGINANLSVSKCDFEENAQLDPFDQIDIQLDEELFHRLKHVHINAMGIELSKILQEIREDENYDKEKMSVAEYQLLVKKMPRILKRKKSAGQHMRLAEMSRSELYQKLSDIVKIQKELLFSSNSDKMVPFIEELIIEDGNLNDVLRLIAVHSLTAGGLKTTVLQQYRRMIWQSYGIEALNKFMKMQKMGLVREKGGSGKMACEHAPLLFQQMNKQYDLLPEHVNEMTPNDTAYAYSGYASLLVRIIEEGIKLRWAAWNKIGEEIFPNDNSQVALFVVGGLTRAEIASLRLLPQISLILTSSVTTGAKLLENITDI</sequence>
<reference evidence="2 3" key="1">
    <citation type="journal article" date="2017" name="Curr. Biol.">
        <title>Genome architecture and evolution of a unichromosomal asexual nematode.</title>
        <authorList>
            <person name="Fradin H."/>
            <person name="Zegar C."/>
            <person name="Gutwein M."/>
            <person name="Lucas J."/>
            <person name="Kovtun M."/>
            <person name="Corcoran D."/>
            <person name="Baugh L.R."/>
            <person name="Kiontke K."/>
            <person name="Gunsalus K."/>
            <person name="Fitch D.H."/>
            <person name="Piano F."/>
        </authorList>
    </citation>
    <scope>NUCLEOTIDE SEQUENCE [LARGE SCALE GENOMIC DNA]</scope>
    <source>
        <strain evidence="2">PF1309</strain>
    </source>
</reference>
<dbReference type="STRING" id="2018661.A0A2A2KKJ7"/>
<dbReference type="GO" id="GO:0016192">
    <property type="term" value="P:vesicle-mediated transport"/>
    <property type="evidence" value="ECO:0007669"/>
    <property type="project" value="InterPro"/>
</dbReference>
<comment type="similarity">
    <text evidence="1">Belongs to the STXBP/unc-18/SEC1 family.</text>
</comment>
<evidence type="ECO:0000256" key="1">
    <source>
        <dbReference type="ARBA" id="ARBA00009884"/>
    </source>
</evidence>
<keyword evidence="3" id="KW-1185">Reference proteome</keyword>
<evidence type="ECO:0000313" key="3">
    <source>
        <dbReference type="Proteomes" id="UP000218231"/>
    </source>
</evidence>
<protein>
    <recommendedName>
        <fullName evidence="4">Sec1 family protein</fullName>
    </recommendedName>
</protein>
<dbReference type="Proteomes" id="UP000218231">
    <property type="component" value="Unassembled WGS sequence"/>
</dbReference>
<dbReference type="OrthoDB" id="10262287at2759"/>
<name>A0A2A2KKJ7_9BILA</name>
<dbReference type="Pfam" id="PF00995">
    <property type="entry name" value="Sec1"/>
    <property type="match status" value="1"/>
</dbReference>
<dbReference type="PANTHER" id="PTHR11679">
    <property type="entry name" value="VESICLE PROTEIN SORTING-ASSOCIATED"/>
    <property type="match status" value="1"/>
</dbReference>
<dbReference type="SUPFAM" id="SSF56815">
    <property type="entry name" value="Sec1/munc18-like (SM) proteins"/>
    <property type="match status" value="1"/>
</dbReference>
<accession>A0A2A2KKJ7</accession>
<dbReference type="EMBL" id="LIAE01008330">
    <property type="protein sequence ID" value="PAV74481.1"/>
    <property type="molecule type" value="Genomic_DNA"/>
</dbReference>
<organism evidence="2 3">
    <name type="scientific">Diploscapter pachys</name>
    <dbReference type="NCBI Taxonomy" id="2018661"/>
    <lineage>
        <taxon>Eukaryota</taxon>
        <taxon>Metazoa</taxon>
        <taxon>Ecdysozoa</taxon>
        <taxon>Nematoda</taxon>
        <taxon>Chromadorea</taxon>
        <taxon>Rhabditida</taxon>
        <taxon>Rhabditina</taxon>
        <taxon>Rhabditomorpha</taxon>
        <taxon>Rhabditoidea</taxon>
        <taxon>Rhabditidae</taxon>
        <taxon>Diploscapter</taxon>
    </lineage>
</organism>